<proteinExistence type="predicted"/>
<organism evidence="1 2">
    <name type="scientific">Phomopsis amygdali</name>
    <name type="common">Fusicoccum amygdali</name>
    <dbReference type="NCBI Taxonomy" id="1214568"/>
    <lineage>
        <taxon>Eukaryota</taxon>
        <taxon>Fungi</taxon>
        <taxon>Dikarya</taxon>
        <taxon>Ascomycota</taxon>
        <taxon>Pezizomycotina</taxon>
        <taxon>Sordariomycetes</taxon>
        <taxon>Sordariomycetidae</taxon>
        <taxon>Diaporthales</taxon>
        <taxon>Diaporthaceae</taxon>
        <taxon>Diaporthe</taxon>
    </lineage>
</organism>
<evidence type="ECO:0000313" key="1">
    <source>
        <dbReference type="EMBL" id="KAK2613074.1"/>
    </source>
</evidence>
<keyword evidence="2" id="KW-1185">Reference proteome</keyword>
<gene>
    <name evidence="1" type="ORF">N8I77_000004</name>
</gene>
<name>A0AAD9SNY0_PHOAM</name>
<evidence type="ECO:0000313" key="2">
    <source>
        <dbReference type="Proteomes" id="UP001265746"/>
    </source>
</evidence>
<dbReference type="AlphaFoldDB" id="A0AAD9SNY0"/>
<dbReference type="Proteomes" id="UP001265746">
    <property type="component" value="Unassembled WGS sequence"/>
</dbReference>
<comment type="caution">
    <text evidence="1">The sequence shown here is derived from an EMBL/GenBank/DDBJ whole genome shotgun (WGS) entry which is preliminary data.</text>
</comment>
<sequence length="159" mass="18063">MAAKPSSSILNSFKLIQWTCFAMESLIFDELRWGMIFNPTYSDKSHSLQLYETTKSFATNCDMMEKKLKALSCGLAEVVQSSRNIKFQLPGSRTETVPCRVVQVIHHTVKDFFIQGGLSTLQRSQDPTRTETSEADLEVTAHSQLSRTCIRYFSSRSYS</sequence>
<protein>
    <submittedName>
        <fullName evidence="1">Uncharacterized protein</fullName>
    </submittedName>
</protein>
<dbReference type="EMBL" id="JAUJFL010000001">
    <property type="protein sequence ID" value="KAK2613074.1"/>
    <property type="molecule type" value="Genomic_DNA"/>
</dbReference>
<reference evidence="1" key="1">
    <citation type="submission" date="2023-06" db="EMBL/GenBank/DDBJ databases">
        <authorList>
            <person name="Noh H."/>
        </authorList>
    </citation>
    <scope>NUCLEOTIDE SEQUENCE</scope>
    <source>
        <strain evidence="1">DUCC20226</strain>
    </source>
</reference>
<accession>A0AAD9SNY0</accession>